<dbReference type="NCBIfam" id="NF041278">
    <property type="entry name" value="CmcJ_NvfI_EfuI"/>
    <property type="match status" value="1"/>
</dbReference>
<comment type="similarity">
    <text evidence="1">Belongs to the asaB hydroxylase/desaturase family.</text>
</comment>
<dbReference type="AlphaFoldDB" id="A0A9N8EE25"/>
<dbReference type="OrthoDB" id="412788at2759"/>
<protein>
    <submittedName>
        <fullName evidence="2">Uncharacterized protein</fullName>
    </submittedName>
</protein>
<gene>
    <name evidence="2" type="ORF">SEMRO_859_G212070.1</name>
</gene>
<evidence type="ECO:0000313" key="3">
    <source>
        <dbReference type="Proteomes" id="UP001153069"/>
    </source>
</evidence>
<proteinExistence type="inferred from homology"/>
<dbReference type="InterPro" id="IPR044053">
    <property type="entry name" value="AsaB-like"/>
</dbReference>
<dbReference type="GO" id="GO:0016491">
    <property type="term" value="F:oxidoreductase activity"/>
    <property type="evidence" value="ECO:0007669"/>
    <property type="project" value="InterPro"/>
</dbReference>
<reference evidence="2" key="1">
    <citation type="submission" date="2020-06" db="EMBL/GenBank/DDBJ databases">
        <authorList>
            <consortium name="Plant Systems Biology data submission"/>
        </authorList>
    </citation>
    <scope>NUCLEOTIDE SEQUENCE</scope>
    <source>
        <strain evidence="2">D6</strain>
    </source>
</reference>
<keyword evidence="3" id="KW-1185">Reference proteome</keyword>
<name>A0A9N8EE25_9STRA</name>
<dbReference type="PANTHER" id="PTHR34598:SF3">
    <property type="entry name" value="OXIDOREDUCTASE AN1597"/>
    <property type="match status" value="1"/>
</dbReference>
<evidence type="ECO:0000313" key="2">
    <source>
        <dbReference type="EMBL" id="CAB9517484.1"/>
    </source>
</evidence>
<comment type="caution">
    <text evidence="2">The sequence shown here is derived from an EMBL/GenBank/DDBJ whole genome shotgun (WGS) entry which is preliminary data.</text>
</comment>
<evidence type="ECO:0000256" key="1">
    <source>
        <dbReference type="ARBA" id="ARBA00023604"/>
    </source>
</evidence>
<dbReference type="EMBL" id="CAICTM010000858">
    <property type="protein sequence ID" value="CAB9517484.1"/>
    <property type="molecule type" value="Genomic_DNA"/>
</dbReference>
<dbReference type="PANTHER" id="PTHR34598">
    <property type="entry name" value="BLL6449 PROTEIN"/>
    <property type="match status" value="1"/>
</dbReference>
<accession>A0A9N8EE25</accession>
<organism evidence="2 3">
    <name type="scientific">Seminavis robusta</name>
    <dbReference type="NCBI Taxonomy" id="568900"/>
    <lineage>
        <taxon>Eukaryota</taxon>
        <taxon>Sar</taxon>
        <taxon>Stramenopiles</taxon>
        <taxon>Ochrophyta</taxon>
        <taxon>Bacillariophyta</taxon>
        <taxon>Bacillariophyceae</taxon>
        <taxon>Bacillariophycidae</taxon>
        <taxon>Naviculales</taxon>
        <taxon>Naviculaceae</taxon>
        <taxon>Seminavis</taxon>
    </lineage>
</organism>
<sequence length="454" mass="50654">MNSFTAKAISLSVDDRTRHWLYFTAVPRSNAERAASIHPEDVGGSIVSTDQTIHNGRGNDSLRLDDASFELVQCPTNLPTEDFYKIQSGDVNIMQRYYDEVEEFVAQKLGCDKVICVHSQVRSAAKAGTNGVQGYAGGGPHTDSSAISGDMFALDVLKNHGQEGTRDQYQRYCYLNLWRNIGDRPIENNHLACLDERTVVKPDDYVIKDLFGDGYEVVQYGLNARHAEHHKWYYFPKMTKNEGILFKQMDSDWTKSGRTCFHMSVSDPDAPTDGPDRESIEVRMLCLWKNAAVNSMPTEENIHRDLIKSPKDYAIQLKGSALTSASFLQLVLAILAKLPLVGSIFGHFIGLATATAEYTGNPPDYSDRFITAFEAFDSWPQFGKSWVKTTMKQSKTVQAGIETITQAVVDDAMGYQKTKNLPSKAKAEIAEFLLGNDKYMQLCQKHIAPLASSD</sequence>
<dbReference type="Proteomes" id="UP001153069">
    <property type="component" value="Unassembled WGS sequence"/>
</dbReference>